<protein>
    <submittedName>
        <fullName evidence="1">Uncharacterized protein</fullName>
    </submittedName>
</protein>
<name>A0A1X2HND7_SYNRA</name>
<dbReference type="Pfam" id="PF14610">
    <property type="entry name" value="Psg1"/>
    <property type="match status" value="1"/>
</dbReference>
<evidence type="ECO:0000313" key="1">
    <source>
        <dbReference type="EMBL" id="ORZ00905.1"/>
    </source>
</evidence>
<comment type="caution">
    <text evidence="1">The sequence shown here is derived from an EMBL/GenBank/DDBJ whole genome shotgun (WGS) entry which is preliminary data.</text>
</comment>
<dbReference type="AlphaFoldDB" id="A0A1X2HND7"/>
<dbReference type="InterPro" id="IPR028000">
    <property type="entry name" value="Pma1"/>
</dbReference>
<reference evidence="1 2" key="1">
    <citation type="submission" date="2016-07" db="EMBL/GenBank/DDBJ databases">
        <title>Pervasive Adenine N6-methylation of Active Genes in Fungi.</title>
        <authorList>
            <consortium name="DOE Joint Genome Institute"/>
            <person name="Mondo S.J."/>
            <person name="Dannebaum R.O."/>
            <person name="Kuo R.C."/>
            <person name="Labutti K."/>
            <person name="Haridas S."/>
            <person name="Kuo A."/>
            <person name="Salamov A."/>
            <person name="Ahrendt S.R."/>
            <person name="Lipzen A."/>
            <person name="Sullivan W."/>
            <person name="Andreopoulos W.B."/>
            <person name="Clum A."/>
            <person name="Lindquist E."/>
            <person name="Daum C."/>
            <person name="Ramamoorthy G.K."/>
            <person name="Gryganskyi A."/>
            <person name="Culley D."/>
            <person name="Magnuson J.K."/>
            <person name="James T.Y."/>
            <person name="O'Malley M.A."/>
            <person name="Stajich J.E."/>
            <person name="Spatafora J.W."/>
            <person name="Visel A."/>
            <person name="Grigoriev I.V."/>
        </authorList>
    </citation>
    <scope>NUCLEOTIDE SEQUENCE [LARGE SCALE GENOMIC DNA]</scope>
    <source>
        <strain evidence="1 2">NRRL 2496</strain>
    </source>
</reference>
<dbReference type="OMA" id="KEPNEIS"/>
<dbReference type="STRING" id="13706.A0A1X2HND7"/>
<dbReference type="InParanoid" id="A0A1X2HND7"/>
<accession>A0A1X2HND7</accession>
<organism evidence="1 2">
    <name type="scientific">Syncephalastrum racemosum</name>
    <name type="common">Filamentous fungus</name>
    <dbReference type="NCBI Taxonomy" id="13706"/>
    <lineage>
        <taxon>Eukaryota</taxon>
        <taxon>Fungi</taxon>
        <taxon>Fungi incertae sedis</taxon>
        <taxon>Mucoromycota</taxon>
        <taxon>Mucoromycotina</taxon>
        <taxon>Mucoromycetes</taxon>
        <taxon>Mucorales</taxon>
        <taxon>Syncephalastraceae</taxon>
        <taxon>Syncephalastrum</taxon>
    </lineage>
</organism>
<dbReference type="EMBL" id="MCGN01000002">
    <property type="protein sequence ID" value="ORZ00905.1"/>
    <property type="molecule type" value="Genomic_DNA"/>
</dbReference>
<proteinExistence type="predicted"/>
<dbReference type="Proteomes" id="UP000242180">
    <property type="component" value="Unassembled WGS sequence"/>
</dbReference>
<sequence>MNKRQLAQDADRPCYDRGNGSPFCAPTSTDTWELGSSHRFEWNYNYPFYVTAERINLYLYYKENYAYMTIKNFTDLPRADGGLDVNIDKSWFPPQLANDDCTLYGLYLPEGTNPTEELTNPLSQYPRPFNFTIHRRRFFSCDSRLKGV</sequence>
<gene>
    <name evidence="1" type="ORF">BCR43DRAFT_434488</name>
</gene>
<keyword evidence="2" id="KW-1185">Reference proteome</keyword>
<evidence type="ECO:0000313" key="2">
    <source>
        <dbReference type="Proteomes" id="UP000242180"/>
    </source>
</evidence>
<dbReference type="OrthoDB" id="2278929at2759"/>